<evidence type="ECO:0000313" key="1">
    <source>
        <dbReference type="EMBL" id="JAE19432.1"/>
    </source>
</evidence>
<protein>
    <submittedName>
        <fullName evidence="1">Uncharacterized protein</fullName>
    </submittedName>
</protein>
<accession>A0A0A9G4J2</accession>
<name>A0A0A9G4J2_ARUDO</name>
<reference evidence="1" key="1">
    <citation type="submission" date="2014-09" db="EMBL/GenBank/DDBJ databases">
        <authorList>
            <person name="Magalhaes I.L.F."/>
            <person name="Oliveira U."/>
            <person name="Santos F.R."/>
            <person name="Vidigal T.H.D.A."/>
            <person name="Brescovit A.D."/>
            <person name="Santos A.J."/>
        </authorList>
    </citation>
    <scope>NUCLEOTIDE SEQUENCE</scope>
    <source>
        <tissue evidence="1">Shoot tissue taken approximately 20 cm above the soil surface</tissue>
    </source>
</reference>
<proteinExistence type="predicted"/>
<dbReference type="AlphaFoldDB" id="A0A0A9G4J2"/>
<sequence length="42" mass="4690">MLATFTKAWRSSSTARTGESCSMALELFAQTNKENTERLSPH</sequence>
<organism evidence="1">
    <name type="scientific">Arundo donax</name>
    <name type="common">Giant reed</name>
    <name type="synonym">Donax arundinaceus</name>
    <dbReference type="NCBI Taxonomy" id="35708"/>
    <lineage>
        <taxon>Eukaryota</taxon>
        <taxon>Viridiplantae</taxon>
        <taxon>Streptophyta</taxon>
        <taxon>Embryophyta</taxon>
        <taxon>Tracheophyta</taxon>
        <taxon>Spermatophyta</taxon>
        <taxon>Magnoliopsida</taxon>
        <taxon>Liliopsida</taxon>
        <taxon>Poales</taxon>
        <taxon>Poaceae</taxon>
        <taxon>PACMAD clade</taxon>
        <taxon>Arundinoideae</taxon>
        <taxon>Arundineae</taxon>
        <taxon>Arundo</taxon>
    </lineage>
</organism>
<reference evidence="1" key="2">
    <citation type="journal article" date="2015" name="Data Brief">
        <title>Shoot transcriptome of the giant reed, Arundo donax.</title>
        <authorList>
            <person name="Barrero R.A."/>
            <person name="Guerrero F.D."/>
            <person name="Moolhuijzen P."/>
            <person name="Goolsby J.A."/>
            <person name="Tidwell J."/>
            <person name="Bellgard S.E."/>
            <person name="Bellgard M.I."/>
        </authorList>
    </citation>
    <scope>NUCLEOTIDE SEQUENCE</scope>
    <source>
        <tissue evidence="1">Shoot tissue taken approximately 20 cm above the soil surface</tissue>
    </source>
</reference>
<dbReference type="EMBL" id="GBRH01178464">
    <property type="protein sequence ID" value="JAE19432.1"/>
    <property type="molecule type" value="Transcribed_RNA"/>
</dbReference>